<proteinExistence type="predicted"/>
<evidence type="ECO:0000313" key="3">
    <source>
        <dbReference type="Proteomes" id="UP001367676"/>
    </source>
</evidence>
<sequence>MCDEAGVVGGWEEGGAETRFKRKLKVTRPALAAKATENGSASAFRRYTRNYTRILDRRRDRLFGAKRDEERRGGQTRGDIEKPKFGAHRGRDRSLASIAFSPSHSRGRVGALFFYAALPVACVISDGLRGCRQSATRK</sequence>
<dbReference type="AlphaFoldDB" id="A0AAN9TV82"/>
<accession>A0AAN9TV82</accession>
<keyword evidence="3" id="KW-1185">Reference proteome</keyword>
<feature type="region of interest" description="Disordered" evidence="1">
    <location>
        <begin position="65"/>
        <end position="89"/>
    </location>
</feature>
<organism evidence="2 3">
    <name type="scientific">Parthenolecanium corni</name>
    <dbReference type="NCBI Taxonomy" id="536013"/>
    <lineage>
        <taxon>Eukaryota</taxon>
        <taxon>Metazoa</taxon>
        <taxon>Ecdysozoa</taxon>
        <taxon>Arthropoda</taxon>
        <taxon>Hexapoda</taxon>
        <taxon>Insecta</taxon>
        <taxon>Pterygota</taxon>
        <taxon>Neoptera</taxon>
        <taxon>Paraneoptera</taxon>
        <taxon>Hemiptera</taxon>
        <taxon>Sternorrhyncha</taxon>
        <taxon>Coccoidea</taxon>
        <taxon>Coccidae</taxon>
        <taxon>Parthenolecanium</taxon>
    </lineage>
</organism>
<evidence type="ECO:0000256" key="1">
    <source>
        <dbReference type="SAM" id="MobiDB-lite"/>
    </source>
</evidence>
<feature type="compositionally biased region" description="Basic and acidic residues" evidence="1">
    <location>
        <begin position="65"/>
        <end position="84"/>
    </location>
</feature>
<protein>
    <submittedName>
        <fullName evidence="2">Uncharacterized protein</fullName>
    </submittedName>
</protein>
<gene>
    <name evidence="2" type="ORF">V9T40_004590</name>
</gene>
<dbReference type="Proteomes" id="UP001367676">
    <property type="component" value="Unassembled WGS sequence"/>
</dbReference>
<comment type="caution">
    <text evidence="2">The sequence shown here is derived from an EMBL/GenBank/DDBJ whole genome shotgun (WGS) entry which is preliminary data.</text>
</comment>
<reference evidence="2 3" key="1">
    <citation type="submission" date="2024-03" db="EMBL/GenBank/DDBJ databases">
        <title>Adaptation during the transition from Ophiocordyceps entomopathogen to insect associate is accompanied by gene loss and intensified selection.</title>
        <authorList>
            <person name="Ward C.M."/>
            <person name="Onetto C.A."/>
            <person name="Borneman A.R."/>
        </authorList>
    </citation>
    <scope>NUCLEOTIDE SEQUENCE [LARGE SCALE GENOMIC DNA]</scope>
    <source>
        <strain evidence="2">AWRI1</strain>
        <tissue evidence="2">Single Adult Female</tissue>
    </source>
</reference>
<dbReference type="EMBL" id="JBBCAQ010000004">
    <property type="protein sequence ID" value="KAK7604317.1"/>
    <property type="molecule type" value="Genomic_DNA"/>
</dbReference>
<evidence type="ECO:0000313" key="2">
    <source>
        <dbReference type="EMBL" id="KAK7604317.1"/>
    </source>
</evidence>
<name>A0AAN9TV82_9HEMI</name>